<evidence type="ECO:0000256" key="4">
    <source>
        <dbReference type="ARBA" id="ARBA00022691"/>
    </source>
</evidence>
<dbReference type="PROSITE" id="PS51585">
    <property type="entry name" value="SAM_MT_TPMT"/>
    <property type="match status" value="1"/>
</dbReference>
<dbReference type="Proteomes" id="UP000280368">
    <property type="component" value="Unassembled WGS sequence"/>
</dbReference>
<keyword evidence="4" id="KW-0949">S-adenosyl-L-methionine</keyword>
<comment type="caution">
    <text evidence="5">The sequence shown here is derived from an EMBL/GenBank/DDBJ whole genome shotgun (WGS) entry which is preliminary data.</text>
</comment>
<keyword evidence="1" id="KW-0597">Phosphoprotein</keyword>
<dbReference type="InterPro" id="IPR008854">
    <property type="entry name" value="TPMT"/>
</dbReference>
<dbReference type="Pfam" id="PF05724">
    <property type="entry name" value="TPMT"/>
    <property type="match status" value="1"/>
</dbReference>
<dbReference type="PANTHER" id="PTHR32183:SF11">
    <property type="entry name" value="THIOL METHYLTRANSFERASE 2-RELATED"/>
    <property type="match status" value="1"/>
</dbReference>
<evidence type="ECO:0000256" key="3">
    <source>
        <dbReference type="ARBA" id="ARBA00022679"/>
    </source>
</evidence>
<protein>
    <submittedName>
        <fullName evidence="5">Thiopurine S-methyltransferase</fullName>
    </submittedName>
</protein>
<keyword evidence="3 5" id="KW-0808">Transferase</keyword>
<dbReference type="AlphaFoldDB" id="A0A3L9ZJD1"/>
<organism evidence="5 6">
    <name type="scientific">Flavobacterium weaverense</name>
    <dbReference type="NCBI Taxonomy" id="271156"/>
    <lineage>
        <taxon>Bacteria</taxon>
        <taxon>Pseudomonadati</taxon>
        <taxon>Bacteroidota</taxon>
        <taxon>Flavobacteriia</taxon>
        <taxon>Flavobacteriales</taxon>
        <taxon>Flavobacteriaceae</taxon>
        <taxon>Flavobacterium</taxon>
    </lineage>
</organism>
<sequence>MDNNKCCTNSKENKLDADYWDDQYKAKNTGWDLGTVSPPIKSYFNTLKDKNIAILIPGCGNTYEAEYLLDKGFTNITIIDIAPTLVQELKNKFDNNKSIKIILGDFFLHNGKYDLIIEQTFFCALSPHLRENYVLKMHQLLSQQGILAGLLFNRTFEIGPPFGGNKEEYRELFKYYFEFLNFDQCYNSFGPRTDSELFFEFKKRVIR</sequence>
<dbReference type="SUPFAM" id="SSF53335">
    <property type="entry name" value="S-adenosyl-L-methionine-dependent methyltransferases"/>
    <property type="match status" value="1"/>
</dbReference>
<dbReference type="CDD" id="cd02440">
    <property type="entry name" value="AdoMet_MTases"/>
    <property type="match status" value="1"/>
</dbReference>
<dbReference type="InterPro" id="IPR029063">
    <property type="entry name" value="SAM-dependent_MTases_sf"/>
</dbReference>
<keyword evidence="6" id="KW-1185">Reference proteome</keyword>
<dbReference type="RefSeq" id="WP_121926454.1">
    <property type="nucleotide sequence ID" value="NZ_CBCSGA010000027.1"/>
</dbReference>
<dbReference type="EMBL" id="REFH01000013">
    <property type="protein sequence ID" value="RMA72494.1"/>
    <property type="molecule type" value="Genomic_DNA"/>
</dbReference>
<dbReference type="Gene3D" id="3.40.50.150">
    <property type="entry name" value="Vaccinia Virus protein VP39"/>
    <property type="match status" value="1"/>
</dbReference>
<proteinExistence type="predicted"/>
<gene>
    <name evidence="5" type="ORF">BC961_2896</name>
</gene>
<evidence type="ECO:0000313" key="5">
    <source>
        <dbReference type="EMBL" id="RMA72494.1"/>
    </source>
</evidence>
<name>A0A3L9ZJD1_9FLAO</name>
<dbReference type="GO" id="GO:0032259">
    <property type="term" value="P:methylation"/>
    <property type="evidence" value="ECO:0007669"/>
    <property type="project" value="UniProtKB-KW"/>
</dbReference>
<accession>A0A3L9ZJD1</accession>
<keyword evidence="2 5" id="KW-0489">Methyltransferase</keyword>
<reference evidence="5 6" key="1">
    <citation type="submission" date="2018-10" db="EMBL/GenBank/DDBJ databases">
        <title>Genomic Encyclopedia of Archaeal and Bacterial Type Strains, Phase II (KMG-II): from individual species to whole genera.</title>
        <authorList>
            <person name="Goeker M."/>
        </authorList>
    </citation>
    <scope>NUCLEOTIDE SEQUENCE [LARGE SCALE GENOMIC DNA]</scope>
    <source>
        <strain evidence="5 6">DSM 19727</strain>
    </source>
</reference>
<dbReference type="OrthoDB" id="9778208at2"/>
<evidence type="ECO:0000256" key="2">
    <source>
        <dbReference type="ARBA" id="ARBA00022603"/>
    </source>
</evidence>
<dbReference type="PANTHER" id="PTHR32183">
    <property type="match status" value="1"/>
</dbReference>
<dbReference type="GO" id="GO:0008757">
    <property type="term" value="F:S-adenosylmethionine-dependent methyltransferase activity"/>
    <property type="evidence" value="ECO:0007669"/>
    <property type="project" value="InterPro"/>
</dbReference>
<evidence type="ECO:0000313" key="6">
    <source>
        <dbReference type="Proteomes" id="UP000280368"/>
    </source>
</evidence>
<evidence type="ECO:0000256" key="1">
    <source>
        <dbReference type="ARBA" id="ARBA00022553"/>
    </source>
</evidence>